<dbReference type="GO" id="GO:0002161">
    <property type="term" value="F:aminoacyl-tRNA deacylase activity"/>
    <property type="evidence" value="ECO:0007669"/>
    <property type="project" value="TreeGrafter"/>
</dbReference>
<dbReference type="GeneID" id="112041889"/>
<dbReference type="AlphaFoldDB" id="A0A2R2MMG0"/>
<name>A0A2R2MMG0_LINAN</name>
<evidence type="ECO:0000259" key="2">
    <source>
        <dbReference type="SMART" id="SM00863"/>
    </source>
</evidence>
<evidence type="ECO:0000256" key="1">
    <source>
        <dbReference type="ARBA" id="ARBA00008429"/>
    </source>
</evidence>
<dbReference type="InParanoid" id="A0A2R2MMG0"/>
<reference evidence="4" key="1">
    <citation type="submission" date="2025-08" db="UniProtKB">
        <authorList>
            <consortium name="RefSeq"/>
        </authorList>
    </citation>
    <scope>IDENTIFICATION</scope>
    <source>
        <tissue evidence="4">Gonads</tissue>
    </source>
</reference>
<dbReference type="InterPro" id="IPR018163">
    <property type="entry name" value="Thr/Ala-tRNA-synth_IIc_edit"/>
</dbReference>
<evidence type="ECO:0000313" key="3">
    <source>
        <dbReference type="Proteomes" id="UP000085678"/>
    </source>
</evidence>
<proteinExistence type="inferred from homology"/>
<dbReference type="STRING" id="7574.A0A2R2MMG0"/>
<dbReference type="InterPro" id="IPR009000">
    <property type="entry name" value="Transl_B-barrel_sf"/>
</dbReference>
<evidence type="ECO:0000313" key="4">
    <source>
        <dbReference type="RefSeq" id="XP_023931400.1"/>
    </source>
</evidence>
<dbReference type="InterPro" id="IPR050058">
    <property type="entry name" value="Ala-tRNA_ligase"/>
</dbReference>
<dbReference type="OrthoDB" id="2423964at2759"/>
<dbReference type="SUPFAM" id="SSF50447">
    <property type="entry name" value="Translation proteins"/>
    <property type="match status" value="1"/>
</dbReference>
<dbReference type="GO" id="GO:0005524">
    <property type="term" value="F:ATP binding"/>
    <property type="evidence" value="ECO:0007669"/>
    <property type="project" value="InterPro"/>
</dbReference>
<feature type="non-terminal residue" evidence="4">
    <location>
        <position position="1"/>
    </location>
</feature>
<sequence>IPMGRKTNFWDLGVGPCGPNVEFYYDLVIFEETPFYAEKGGQDFDTGNIILNGVKSQVINVQFNNRNQILHKVKLNNKIKVGDEVILKIDKIKRDLTRKNHSSTHLLHSLLRSQISDQIKQNDFYDKSKVRVVKFDDFSIELCGGTHVLNTSEIESFRIIDFKTISKNIYRIYAITTYNQMN</sequence>
<dbReference type="GO" id="GO:0004813">
    <property type="term" value="F:alanine-tRNA ligase activity"/>
    <property type="evidence" value="ECO:0007669"/>
    <property type="project" value="InterPro"/>
</dbReference>
<dbReference type="Proteomes" id="UP000085678">
    <property type="component" value="Unplaced"/>
</dbReference>
<dbReference type="InterPro" id="IPR012947">
    <property type="entry name" value="tRNA_SAD"/>
</dbReference>
<dbReference type="Gene3D" id="3.30.980.10">
    <property type="entry name" value="Threonyl-trna Synthetase, Chain A, domain 2"/>
    <property type="match status" value="1"/>
</dbReference>
<accession>A0A2R2MMG0</accession>
<dbReference type="RefSeq" id="XP_023931400.1">
    <property type="nucleotide sequence ID" value="XM_024075632.1"/>
</dbReference>
<organism evidence="3 4">
    <name type="scientific">Lingula anatina</name>
    <name type="common">Brachiopod</name>
    <name type="synonym">Lingula unguis</name>
    <dbReference type="NCBI Taxonomy" id="7574"/>
    <lineage>
        <taxon>Eukaryota</taxon>
        <taxon>Metazoa</taxon>
        <taxon>Spiralia</taxon>
        <taxon>Lophotrochozoa</taxon>
        <taxon>Brachiopoda</taxon>
        <taxon>Linguliformea</taxon>
        <taxon>Lingulata</taxon>
        <taxon>Lingulida</taxon>
        <taxon>Linguloidea</taxon>
        <taxon>Lingulidae</taxon>
        <taxon>Lingula</taxon>
    </lineage>
</organism>
<dbReference type="SUPFAM" id="SSF55186">
    <property type="entry name" value="ThrRS/AlaRS common domain"/>
    <property type="match status" value="1"/>
</dbReference>
<protein>
    <submittedName>
        <fullName evidence="4">Uncharacterized protein LOC112041889</fullName>
    </submittedName>
</protein>
<comment type="similarity">
    <text evidence="1">Belongs to the class-II aminoacyl-tRNA synthetase family. Alax-L subfamily.</text>
</comment>
<dbReference type="GO" id="GO:0006419">
    <property type="term" value="P:alanyl-tRNA aminoacylation"/>
    <property type="evidence" value="ECO:0007669"/>
    <property type="project" value="InterPro"/>
</dbReference>
<dbReference type="InterPro" id="IPR018164">
    <property type="entry name" value="Ala-tRNA-synth_IIc_N"/>
</dbReference>
<dbReference type="Gene3D" id="2.40.30.130">
    <property type="match status" value="1"/>
</dbReference>
<dbReference type="GO" id="GO:0005829">
    <property type="term" value="C:cytosol"/>
    <property type="evidence" value="ECO:0007669"/>
    <property type="project" value="TreeGrafter"/>
</dbReference>
<gene>
    <name evidence="4" type="primary">LOC112041889</name>
</gene>
<dbReference type="PANTHER" id="PTHR11777">
    <property type="entry name" value="ALANYL-TRNA SYNTHETASE"/>
    <property type="match status" value="1"/>
</dbReference>
<dbReference type="KEGG" id="lak:112041889"/>
<dbReference type="Pfam" id="PF07973">
    <property type="entry name" value="tRNA_SAD"/>
    <property type="match status" value="1"/>
</dbReference>
<feature type="domain" description="Threonyl/alanyl tRNA synthetase SAD" evidence="2">
    <location>
        <begin position="130"/>
        <end position="173"/>
    </location>
</feature>
<keyword evidence="3" id="KW-1185">Reference proteome</keyword>
<dbReference type="PANTHER" id="PTHR11777:SF9">
    <property type="entry name" value="ALANINE--TRNA LIGASE, CYTOPLASMIC"/>
    <property type="match status" value="1"/>
</dbReference>
<dbReference type="SMART" id="SM00863">
    <property type="entry name" value="tRNA_SAD"/>
    <property type="match status" value="1"/>
</dbReference>
<dbReference type="Pfam" id="PF01411">
    <property type="entry name" value="tRNA-synt_2c"/>
    <property type="match status" value="1"/>
</dbReference>